<accession>A0A2A2K9H8</accession>
<dbReference type="PANTHER" id="PTHR31357">
    <property type="entry name" value="SERPENTINE RECEPTOR CLASS ALPHA-10"/>
    <property type="match status" value="1"/>
</dbReference>
<dbReference type="GO" id="GO:0004984">
    <property type="term" value="F:olfactory receptor activity"/>
    <property type="evidence" value="ECO:0007669"/>
    <property type="project" value="TreeGrafter"/>
</dbReference>
<dbReference type="InterPro" id="IPR019408">
    <property type="entry name" value="7TM_GPCR_serpentine_rcpt_Srab"/>
</dbReference>
<evidence type="ECO:0000256" key="2">
    <source>
        <dbReference type="ARBA" id="ARBA00022692"/>
    </source>
</evidence>
<dbReference type="Proteomes" id="UP000218231">
    <property type="component" value="Unassembled WGS sequence"/>
</dbReference>
<comment type="caution">
    <text evidence="6">The sequence shown here is derived from an EMBL/GenBank/DDBJ whole genome shotgun (WGS) entry which is preliminary data.</text>
</comment>
<reference evidence="6 7" key="1">
    <citation type="journal article" date="2017" name="Curr. Biol.">
        <title>Genome architecture and evolution of a unichromosomal asexual nematode.</title>
        <authorList>
            <person name="Fradin H."/>
            <person name="Zegar C."/>
            <person name="Gutwein M."/>
            <person name="Lucas J."/>
            <person name="Kovtun M."/>
            <person name="Corcoran D."/>
            <person name="Baugh L.R."/>
            <person name="Kiontke K."/>
            <person name="Gunsalus K."/>
            <person name="Fitch D.H."/>
            <person name="Piano F."/>
        </authorList>
    </citation>
    <scope>NUCLEOTIDE SEQUENCE [LARGE SCALE GENOMIC DNA]</scope>
    <source>
        <strain evidence="6">PF1309</strain>
    </source>
</reference>
<keyword evidence="7" id="KW-1185">Reference proteome</keyword>
<evidence type="ECO:0000256" key="4">
    <source>
        <dbReference type="ARBA" id="ARBA00023136"/>
    </source>
</evidence>
<evidence type="ECO:0008006" key="8">
    <source>
        <dbReference type="Google" id="ProtNLM"/>
    </source>
</evidence>
<name>A0A2A2K9H8_9BILA</name>
<feature type="transmembrane region" description="Helical" evidence="5">
    <location>
        <begin position="231"/>
        <end position="258"/>
    </location>
</feature>
<keyword evidence="4 5" id="KW-0472">Membrane</keyword>
<feature type="transmembrane region" description="Helical" evidence="5">
    <location>
        <begin position="188"/>
        <end position="210"/>
    </location>
</feature>
<feature type="transmembrane region" description="Helical" evidence="5">
    <location>
        <begin position="57"/>
        <end position="82"/>
    </location>
</feature>
<dbReference type="PANTHER" id="PTHR31357:SF17">
    <property type="entry name" value="G_PROTEIN_RECEP_F1_2 DOMAIN-CONTAINING PROTEIN"/>
    <property type="match status" value="1"/>
</dbReference>
<feature type="transmembrane region" description="Helical" evidence="5">
    <location>
        <begin position="26"/>
        <end position="45"/>
    </location>
</feature>
<feature type="transmembrane region" description="Helical" evidence="5">
    <location>
        <begin position="278"/>
        <end position="296"/>
    </location>
</feature>
<dbReference type="AlphaFoldDB" id="A0A2A2K9H8"/>
<feature type="transmembrane region" description="Helical" evidence="5">
    <location>
        <begin position="142"/>
        <end position="159"/>
    </location>
</feature>
<keyword evidence="2 5" id="KW-0812">Transmembrane</keyword>
<comment type="subcellular location">
    <subcellularLocation>
        <location evidence="1">Membrane</location>
        <topology evidence="1">Multi-pass membrane protein</topology>
    </subcellularLocation>
</comment>
<organism evidence="6 7">
    <name type="scientific">Diploscapter pachys</name>
    <dbReference type="NCBI Taxonomy" id="2018661"/>
    <lineage>
        <taxon>Eukaryota</taxon>
        <taxon>Metazoa</taxon>
        <taxon>Ecdysozoa</taxon>
        <taxon>Nematoda</taxon>
        <taxon>Chromadorea</taxon>
        <taxon>Rhabditida</taxon>
        <taxon>Rhabditina</taxon>
        <taxon>Rhabditomorpha</taxon>
        <taxon>Rhabditoidea</taxon>
        <taxon>Rhabditidae</taxon>
        <taxon>Diploscapter</taxon>
    </lineage>
</organism>
<evidence type="ECO:0000313" key="7">
    <source>
        <dbReference type="Proteomes" id="UP000218231"/>
    </source>
</evidence>
<sequence>MNIVNMTAYCGTAINTVSSPLYSLPLLMAILSGLTTLFVFGYTLATCKMLMHFNAMVLLKLAMLYASLFSIIYTSLAGFHLIRIVFAQDNCDVVYLAEHCSIWRRITLTTLVAMTTTNVAQMVERMWATINYKTYEKSTSKIFVALLSTSTLLSSWGSIEWAMREEDLSEYLTSCASFSASPKISANIYIIFYFIFAADIIILIIFYILLRRNKISRISAQLTQKFQMKENIMVLRTLAPIIIANAICFCIYALFLWLGRFIKNFITPMEYKYYAVNSYIIPYISFITSIVIYHSLKQEERRRHKTLSCITTKVDPVTEMQKYFDRHFEQWKKPK</sequence>
<keyword evidence="3 5" id="KW-1133">Transmembrane helix</keyword>
<dbReference type="OrthoDB" id="5820030at2759"/>
<gene>
    <name evidence="6" type="ORF">WR25_19409</name>
</gene>
<dbReference type="InterPro" id="IPR051080">
    <property type="entry name" value="Nematode_rcpt-like_serp_alpha"/>
</dbReference>
<dbReference type="GO" id="GO:0016020">
    <property type="term" value="C:membrane"/>
    <property type="evidence" value="ECO:0007669"/>
    <property type="project" value="UniProtKB-SubCell"/>
</dbReference>
<evidence type="ECO:0000313" key="6">
    <source>
        <dbReference type="EMBL" id="PAV70523.1"/>
    </source>
</evidence>
<evidence type="ECO:0000256" key="5">
    <source>
        <dbReference type="SAM" id="Phobius"/>
    </source>
</evidence>
<dbReference type="Gene3D" id="1.20.1070.10">
    <property type="entry name" value="Rhodopsin 7-helix transmembrane proteins"/>
    <property type="match status" value="1"/>
</dbReference>
<proteinExistence type="predicted"/>
<protein>
    <recommendedName>
        <fullName evidence="8">G-protein coupled receptors family 1 profile domain-containing protein</fullName>
    </recommendedName>
</protein>
<dbReference type="EMBL" id="LIAE01009275">
    <property type="protein sequence ID" value="PAV70523.1"/>
    <property type="molecule type" value="Genomic_DNA"/>
</dbReference>
<evidence type="ECO:0000256" key="3">
    <source>
        <dbReference type="ARBA" id="ARBA00022989"/>
    </source>
</evidence>
<dbReference type="Pfam" id="PF10292">
    <property type="entry name" value="7TM_GPCR_Srab"/>
    <property type="match status" value="1"/>
</dbReference>
<evidence type="ECO:0000256" key="1">
    <source>
        <dbReference type="ARBA" id="ARBA00004141"/>
    </source>
</evidence>